<proteinExistence type="predicted"/>
<gene>
    <name evidence="1" type="ORF">FHR24_001599</name>
</gene>
<comment type="caution">
    <text evidence="1">The sequence shown here is derived from an EMBL/GenBank/DDBJ whole genome shotgun (WGS) entry which is preliminary data.</text>
</comment>
<protein>
    <submittedName>
        <fullName evidence="1">Uncharacterized protein</fullName>
    </submittedName>
</protein>
<dbReference type="Proteomes" id="UP000745859">
    <property type="component" value="Unassembled WGS sequence"/>
</dbReference>
<organism evidence="1 2">
    <name type="scientific">Wenyingzhuangia heitensis</name>
    <dbReference type="NCBI Taxonomy" id="1487859"/>
    <lineage>
        <taxon>Bacteria</taxon>
        <taxon>Pseudomonadati</taxon>
        <taxon>Bacteroidota</taxon>
        <taxon>Flavobacteriia</taxon>
        <taxon>Flavobacteriales</taxon>
        <taxon>Flavobacteriaceae</taxon>
        <taxon>Wenyingzhuangia</taxon>
    </lineage>
</organism>
<dbReference type="EMBL" id="JAASQL010000001">
    <property type="protein sequence ID" value="NIJ45160.1"/>
    <property type="molecule type" value="Genomic_DNA"/>
</dbReference>
<name>A0ABX0UBF8_9FLAO</name>
<sequence length="238" mass="27052">MITLKTHISTEDFKDLASTTDFNCVSIYCPIHTGEKVSKNNLSLLITKVEQKLIAKGIDHSEAQNIIGRLEQILNNDSLWEEEEFKQDKTLIIFSNDNNIQTFIVQNVFDNCIHITSNYYLLPLFKKASNTQLIEDSLKIKQVVFNEDLTTNRLEKIIPLAFESKIARLYVSSKNGVYGVYDTVNKTTMIDNEKNNQNMSLINLAAITTYLYGGQVNIVDPMFMPTKGTTIQAILKTK</sequence>
<keyword evidence="2" id="KW-1185">Reference proteome</keyword>
<evidence type="ECO:0000313" key="2">
    <source>
        <dbReference type="Proteomes" id="UP000745859"/>
    </source>
</evidence>
<evidence type="ECO:0000313" key="1">
    <source>
        <dbReference type="EMBL" id="NIJ45160.1"/>
    </source>
</evidence>
<reference evidence="1 2" key="1">
    <citation type="submission" date="2020-03" db="EMBL/GenBank/DDBJ databases">
        <title>Genomic Encyclopedia of Type Strains, Phase IV (KMG-IV): sequencing the most valuable type-strain genomes for metagenomic binning, comparative biology and taxonomic classification.</title>
        <authorList>
            <person name="Goeker M."/>
        </authorList>
    </citation>
    <scope>NUCLEOTIDE SEQUENCE [LARGE SCALE GENOMIC DNA]</scope>
    <source>
        <strain evidence="1 2">DSM 101599</strain>
    </source>
</reference>
<accession>A0ABX0UBF8</accession>
<dbReference type="RefSeq" id="WP_167186488.1">
    <property type="nucleotide sequence ID" value="NZ_JAASQL010000001.1"/>
</dbReference>